<feature type="compositionally biased region" description="Basic and acidic residues" evidence="1">
    <location>
        <begin position="413"/>
        <end position="425"/>
    </location>
</feature>
<name>A0A2H3JLX3_WOLCO</name>
<gene>
    <name evidence="2" type="ORF">WOLCODRAFT_92235</name>
</gene>
<dbReference type="Proteomes" id="UP000218811">
    <property type="component" value="Unassembled WGS sequence"/>
</dbReference>
<accession>A0A2H3JLX3</accession>
<dbReference type="EMBL" id="KB467909">
    <property type="protein sequence ID" value="PCH37007.1"/>
    <property type="molecule type" value="Genomic_DNA"/>
</dbReference>
<dbReference type="STRING" id="742152.A0A2H3JLX3"/>
<proteinExistence type="predicted"/>
<evidence type="ECO:0000313" key="3">
    <source>
        <dbReference type="Proteomes" id="UP000218811"/>
    </source>
</evidence>
<evidence type="ECO:0000313" key="2">
    <source>
        <dbReference type="EMBL" id="PCH37007.1"/>
    </source>
</evidence>
<protein>
    <submittedName>
        <fullName evidence="2">Uncharacterized protein</fullName>
    </submittedName>
</protein>
<keyword evidence="3" id="KW-1185">Reference proteome</keyword>
<dbReference type="AlphaFoldDB" id="A0A2H3JLX3"/>
<reference evidence="2 3" key="1">
    <citation type="journal article" date="2012" name="Science">
        <title>The Paleozoic origin of enzymatic lignin decomposition reconstructed from 31 fungal genomes.</title>
        <authorList>
            <person name="Floudas D."/>
            <person name="Binder M."/>
            <person name="Riley R."/>
            <person name="Barry K."/>
            <person name="Blanchette R.A."/>
            <person name="Henrissat B."/>
            <person name="Martinez A.T."/>
            <person name="Otillar R."/>
            <person name="Spatafora J.W."/>
            <person name="Yadav J.S."/>
            <person name="Aerts A."/>
            <person name="Benoit I."/>
            <person name="Boyd A."/>
            <person name="Carlson A."/>
            <person name="Copeland A."/>
            <person name="Coutinho P.M."/>
            <person name="de Vries R.P."/>
            <person name="Ferreira P."/>
            <person name="Findley K."/>
            <person name="Foster B."/>
            <person name="Gaskell J."/>
            <person name="Glotzer D."/>
            <person name="Gorecki P."/>
            <person name="Heitman J."/>
            <person name="Hesse C."/>
            <person name="Hori C."/>
            <person name="Igarashi K."/>
            <person name="Jurgens J.A."/>
            <person name="Kallen N."/>
            <person name="Kersten P."/>
            <person name="Kohler A."/>
            <person name="Kuees U."/>
            <person name="Kumar T.K.A."/>
            <person name="Kuo A."/>
            <person name="LaButti K."/>
            <person name="Larrondo L.F."/>
            <person name="Lindquist E."/>
            <person name="Ling A."/>
            <person name="Lombard V."/>
            <person name="Lucas S."/>
            <person name="Lundell T."/>
            <person name="Martin R."/>
            <person name="McLaughlin D.J."/>
            <person name="Morgenstern I."/>
            <person name="Morin E."/>
            <person name="Murat C."/>
            <person name="Nagy L.G."/>
            <person name="Nolan M."/>
            <person name="Ohm R.A."/>
            <person name="Patyshakuliyeva A."/>
            <person name="Rokas A."/>
            <person name="Ruiz-Duenas F.J."/>
            <person name="Sabat G."/>
            <person name="Salamov A."/>
            <person name="Samejima M."/>
            <person name="Schmutz J."/>
            <person name="Slot J.C."/>
            <person name="St John F."/>
            <person name="Stenlid J."/>
            <person name="Sun H."/>
            <person name="Sun S."/>
            <person name="Syed K."/>
            <person name="Tsang A."/>
            <person name="Wiebenga A."/>
            <person name="Young D."/>
            <person name="Pisabarro A."/>
            <person name="Eastwood D.C."/>
            <person name="Martin F."/>
            <person name="Cullen D."/>
            <person name="Grigoriev I.V."/>
            <person name="Hibbett D.S."/>
        </authorList>
    </citation>
    <scope>NUCLEOTIDE SEQUENCE [LARGE SCALE GENOMIC DNA]</scope>
    <source>
        <strain evidence="2 3">MD-104</strain>
    </source>
</reference>
<feature type="region of interest" description="Disordered" evidence="1">
    <location>
        <begin position="553"/>
        <end position="592"/>
    </location>
</feature>
<sequence length="592" mass="64296">MPVRGHATAPVFDSSQPRSIQRFFQDLKHLFTLCAVIDEEEKKQWVVRYAPIDEADLFEVLPAYSPGTPYADFKKAVYNLYPGTDDERKWSVADMDQLVGECARLGIHSIADLAGYHRDFLAITTFLISKNRISAAEQGRAFARGFQPALWARILWRLELKDPDHYPDDPYVVDDIHRAATFVLHGTQAGTSPAATSSAPAMATDGTTVKVETIQSLIDAFTRTMQTFVTATSVNAGSSRPAPAPQRTQDSTAHCHYCGDVNCMVGTCRHVEEDMRSGRVCWNSEGKVVLPNGSFVPRSIPGITIRNRVYEWHHRNPGNLATGQGNVSGNLLEISTAGAVDTFQLGVDDRIAALERELLTLRKGKEVFDGVEITTRRRPAGTAPARATTEQAQPTAPATSTPTQPASAPHETSALRRDPPPHIPERSPTPSPTVSREPAPSALATAPARSAPEYPTHPFANARDATYAPPASRNFGAAPKPGAYRDPAYRTLVPIQQPGMADQIFQKSLKTPLITLTPEELLALAPEVRNKFREAITPRRVASAGVAGNMAAISEEDEGGDPRTCSGDPLQEDGVIIPDPYEAVDPGELSQS</sequence>
<feature type="region of interest" description="Disordered" evidence="1">
    <location>
        <begin position="372"/>
        <end position="482"/>
    </location>
</feature>
<feature type="compositionally biased region" description="Low complexity" evidence="1">
    <location>
        <begin position="380"/>
        <end position="409"/>
    </location>
</feature>
<evidence type="ECO:0000256" key="1">
    <source>
        <dbReference type="SAM" id="MobiDB-lite"/>
    </source>
</evidence>
<organism evidence="2 3">
    <name type="scientific">Wolfiporia cocos (strain MD-104)</name>
    <name type="common">Brown rot fungus</name>
    <dbReference type="NCBI Taxonomy" id="742152"/>
    <lineage>
        <taxon>Eukaryota</taxon>
        <taxon>Fungi</taxon>
        <taxon>Dikarya</taxon>
        <taxon>Basidiomycota</taxon>
        <taxon>Agaricomycotina</taxon>
        <taxon>Agaricomycetes</taxon>
        <taxon>Polyporales</taxon>
        <taxon>Phaeolaceae</taxon>
        <taxon>Wolfiporia</taxon>
    </lineage>
</organism>
<dbReference type="OrthoDB" id="3260031at2759"/>
<dbReference type="OMA" id="SEEACHE"/>